<dbReference type="CDD" id="cd17735">
    <property type="entry name" value="BRCT_BRCA1_rpt1"/>
    <property type="match status" value="1"/>
</dbReference>
<dbReference type="Pfam" id="PF00533">
    <property type="entry name" value="BRCT"/>
    <property type="match status" value="2"/>
</dbReference>
<feature type="compositionally biased region" description="Acidic residues" evidence="14">
    <location>
        <begin position="232"/>
        <end position="245"/>
    </location>
</feature>
<dbReference type="GO" id="GO:0008270">
    <property type="term" value="F:zinc ion binding"/>
    <property type="evidence" value="ECO:0007669"/>
    <property type="project" value="UniProtKB-KW"/>
</dbReference>
<comment type="caution">
    <text evidence="17">The sequence shown here is derived from an EMBL/GenBank/DDBJ whole genome shotgun (WGS) entry which is preliminary data.</text>
</comment>
<feature type="compositionally biased region" description="Basic and acidic residues" evidence="14">
    <location>
        <begin position="582"/>
        <end position="591"/>
    </location>
</feature>
<feature type="region of interest" description="Disordered" evidence="14">
    <location>
        <begin position="1015"/>
        <end position="1034"/>
    </location>
</feature>
<keyword evidence="8" id="KW-0862">Zinc</keyword>
<feature type="region of interest" description="Disordered" evidence="14">
    <location>
        <begin position="777"/>
        <end position="819"/>
    </location>
</feature>
<evidence type="ECO:0000256" key="5">
    <source>
        <dbReference type="ARBA" id="ARBA00022737"/>
    </source>
</evidence>
<dbReference type="SMART" id="SM00184">
    <property type="entry name" value="RING"/>
    <property type="match status" value="1"/>
</dbReference>
<feature type="region of interest" description="Disordered" evidence="14">
    <location>
        <begin position="862"/>
        <end position="891"/>
    </location>
</feature>
<protein>
    <recommendedName>
        <fullName evidence="12">RING-type E3 ubiquitin transferase BRCA1</fullName>
    </recommendedName>
</protein>
<evidence type="ECO:0000256" key="1">
    <source>
        <dbReference type="ARBA" id="ARBA00004123"/>
    </source>
</evidence>
<evidence type="ECO:0000256" key="14">
    <source>
        <dbReference type="SAM" id="MobiDB-lite"/>
    </source>
</evidence>
<dbReference type="EMBL" id="JBBPFD010000007">
    <property type="protein sequence ID" value="KAK7919557.1"/>
    <property type="molecule type" value="Genomic_DNA"/>
</dbReference>
<dbReference type="GO" id="GO:0045944">
    <property type="term" value="P:positive regulation of transcription by RNA polymerase II"/>
    <property type="evidence" value="ECO:0007669"/>
    <property type="project" value="TreeGrafter"/>
</dbReference>
<feature type="compositionally biased region" description="Basic residues" evidence="14">
    <location>
        <begin position="570"/>
        <end position="581"/>
    </location>
</feature>
<feature type="compositionally biased region" description="Basic and acidic residues" evidence="14">
    <location>
        <begin position="730"/>
        <end position="745"/>
    </location>
</feature>
<dbReference type="InterPro" id="IPR013083">
    <property type="entry name" value="Znf_RING/FYVE/PHD"/>
</dbReference>
<dbReference type="SUPFAM" id="SSF52113">
    <property type="entry name" value="BRCT domain"/>
    <property type="match status" value="2"/>
</dbReference>
<dbReference type="Gene3D" id="3.40.50.10190">
    <property type="entry name" value="BRCT domain"/>
    <property type="match status" value="2"/>
</dbReference>
<feature type="compositionally biased region" description="Basic and acidic residues" evidence="14">
    <location>
        <begin position="1167"/>
        <end position="1185"/>
    </location>
</feature>
<feature type="region of interest" description="Disordered" evidence="14">
    <location>
        <begin position="292"/>
        <end position="315"/>
    </location>
</feature>
<feature type="region of interest" description="Disordered" evidence="14">
    <location>
        <begin position="719"/>
        <end position="745"/>
    </location>
</feature>
<dbReference type="CDD" id="cd16498">
    <property type="entry name" value="RING-HC_BRCA1"/>
    <property type="match status" value="1"/>
</dbReference>
<evidence type="ECO:0000256" key="10">
    <source>
        <dbReference type="ARBA" id="ARBA00023242"/>
    </source>
</evidence>
<keyword evidence="5" id="KW-0677">Repeat</keyword>
<feature type="compositionally biased region" description="Basic and acidic residues" evidence="14">
    <location>
        <begin position="263"/>
        <end position="276"/>
    </location>
</feature>
<evidence type="ECO:0000313" key="18">
    <source>
        <dbReference type="Proteomes" id="UP001460270"/>
    </source>
</evidence>
<feature type="region of interest" description="Disordered" evidence="14">
    <location>
        <begin position="638"/>
        <end position="704"/>
    </location>
</feature>
<dbReference type="PROSITE" id="PS00518">
    <property type="entry name" value="ZF_RING_1"/>
    <property type="match status" value="1"/>
</dbReference>
<feature type="compositionally biased region" description="Basic residues" evidence="14">
    <location>
        <begin position="485"/>
        <end position="501"/>
    </location>
</feature>
<comment type="subcellular location">
    <subcellularLocation>
        <location evidence="2">Chromosome</location>
    </subcellularLocation>
    <subcellularLocation>
        <location evidence="1">Nucleus</location>
    </subcellularLocation>
</comment>
<dbReference type="PROSITE" id="PS50172">
    <property type="entry name" value="BRCT"/>
    <property type="match status" value="2"/>
</dbReference>
<dbReference type="Pfam" id="PF00097">
    <property type="entry name" value="zf-C3HC4"/>
    <property type="match status" value="1"/>
</dbReference>
<keyword evidence="18" id="KW-1185">Reference proteome</keyword>
<evidence type="ECO:0000256" key="3">
    <source>
        <dbReference type="ARBA" id="ARBA00022454"/>
    </source>
</evidence>
<dbReference type="InterPro" id="IPR036420">
    <property type="entry name" value="BRCT_dom_sf"/>
</dbReference>
<dbReference type="Proteomes" id="UP001460270">
    <property type="component" value="Unassembled WGS sequence"/>
</dbReference>
<keyword evidence="6" id="KW-0227">DNA damage</keyword>
<dbReference type="InterPro" id="IPR031099">
    <property type="entry name" value="BRCA1-associated"/>
</dbReference>
<feature type="compositionally biased region" description="Low complexity" evidence="14">
    <location>
        <begin position="917"/>
        <end position="928"/>
    </location>
</feature>
<feature type="compositionally biased region" description="Polar residues" evidence="14">
    <location>
        <begin position="804"/>
        <end position="819"/>
    </location>
</feature>
<feature type="region of interest" description="Disordered" evidence="14">
    <location>
        <begin position="570"/>
        <end position="598"/>
    </location>
</feature>
<gene>
    <name evidence="17" type="ORF">WMY93_010841</name>
</gene>
<accession>A0AAW0PC14</accession>
<keyword evidence="7 13" id="KW-0863">Zinc-finger</keyword>
<reference evidence="18" key="1">
    <citation type="submission" date="2024-04" db="EMBL/GenBank/DDBJ databases">
        <title>Salinicola lusitanus LLJ914,a marine bacterium isolated from the Okinawa Trough.</title>
        <authorList>
            <person name="Li J."/>
        </authorList>
    </citation>
    <scope>NUCLEOTIDE SEQUENCE [LARGE SCALE GENOMIC DNA]</scope>
</reference>
<dbReference type="FunFam" id="3.40.50.10190:FF:000006">
    <property type="entry name" value="Breast cancer type 1 susceptibility protein homolog"/>
    <property type="match status" value="1"/>
</dbReference>
<keyword evidence="10" id="KW-0539">Nucleus</keyword>
<feature type="compositionally biased region" description="Polar residues" evidence="14">
    <location>
        <begin position="995"/>
        <end position="1010"/>
    </location>
</feature>
<evidence type="ECO:0000259" key="15">
    <source>
        <dbReference type="PROSITE" id="PS50089"/>
    </source>
</evidence>
<name>A0AAW0PC14_9GOBI</name>
<feature type="domain" description="BRCT" evidence="16">
    <location>
        <begin position="1295"/>
        <end position="1392"/>
    </location>
</feature>
<feature type="compositionally biased region" description="Polar residues" evidence="14">
    <location>
        <begin position="862"/>
        <end position="890"/>
    </location>
</feature>
<dbReference type="SMART" id="SM00292">
    <property type="entry name" value="BRCT"/>
    <property type="match status" value="2"/>
</dbReference>
<evidence type="ECO:0000313" key="17">
    <source>
        <dbReference type="EMBL" id="KAK7919557.1"/>
    </source>
</evidence>
<dbReference type="GO" id="GO:0031436">
    <property type="term" value="C:BRCA1-BARD1 complex"/>
    <property type="evidence" value="ECO:0007669"/>
    <property type="project" value="TreeGrafter"/>
</dbReference>
<evidence type="ECO:0000256" key="2">
    <source>
        <dbReference type="ARBA" id="ARBA00004286"/>
    </source>
</evidence>
<evidence type="ECO:0000256" key="9">
    <source>
        <dbReference type="ARBA" id="ARBA00023204"/>
    </source>
</evidence>
<feature type="region of interest" description="Disordered" evidence="14">
    <location>
        <begin position="228"/>
        <end position="276"/>
    </location>
</feature>
<dbReference type="InterPro" id="IPR001357">
    <property type="entry name" value="BRCT_dom"/>
</dbReference>
<dbReference type="GO" id="GO:0005694">
    <property type="term" value="C:chromosome"/>
    <property type="evidence" value="ECO:0007669"/>
    <property type="project" value="UniProtKB-SubCell"/>
</dbReference>
<dbReference type="Gene3D" id="3.30.40.10">
    <property type="entry name" value="Zinc/RING finger domain, C3HC4 (zinc finger)"/>
    <property type="match status" value="1"/>
</dbReference>
<feature type="region of interest" description="Disordered" evidence="14">
    <location>
        <begin position="168"/>
        <end position="190"/>
    </location>
</feature>
<dbReference type="GO" id="GO:0004842">
    <property type="term" value="F:ubiquitin-protein transferase activity"/>
    <property type="evidence" value="ECO:0007669"/>
    <property type="project" value="TreeGrafter"/>
</dbReference>
<dbReference type="PROSITE" id="PS50089">
    <property type="entry name" value="ZF_RING_2"/>
    <property type="match status" value="1"/>
</dbReference>
<dbReference type="PANTHER" id="PTHR13763:SF0">
    <property type="entry name" value="BREAST CANCER TYPE 1 SUSCEPTIBILITY PROTEIN"/>
    <property type="match status" value="1"/>
</dbReference>
<dbReference type="PANTHER" id="PTHR13763">
    <property type="entry name" value="BREAST CANCER TYPE 1 SUSCEPTIBILITY PROTEIN BRCA1"/>
    <property type="match status" value="1"/>
</dbReference>
<evidence type="ECO:0000256" key="13">
    <source>
        <dbReference type="PROSITE-ProRule" id="PRU00175"/>
    </source>
</evidence>
<evidence type="ECO:0000256" key="6">
    <source>
        <dbReference type="ARBA" id="ARBA00022763"/>
    </source>
</evidence>
<feature type="domain" description="RING-type" evidence="15">
    <location>
        <begin position="25"/>
        <end position="67"/>
    </location>
</feature>
<feature type="compositionally biased region" description="Basic and acidic residues" evidence="14">
    <location>
        <begin position="975"/>
        <end position="988"/>
    </location>
</feature>
<keyword evidence="11" id="KW-0131">Cell cycle</keyword>
<proteinExistence type="predicted"/>
<keyword evidence="4" id="KW-0479">Metal-binding</keyword>
<organism evidence="17 18">
    <name type="scientific">Mugilogobius chulae</name>
    <name type="common">yellowstripe goby</name>
    <dbReference type="NCBI Taxonomy" id="88201"/>
    <lineage>
        <taxon>Eukaryota</taxon>
        <taxon>Metazoa</taxon>
        <taxon>Chordata</taxon>
        <taxon>Craniata</taxon>
        <taxon>Vertebrata</taxon>
        <taxon>Euteleostomi</taxon>
        <taxon>Actinopterygii</taxon>
        <taxon>Neopterygii</taxon>
        <taxon>Teleostei</taxon>
        <taxon>Neoteleostei</taxon>
        <taxon>Acanthomorphata</taxon>
        <taxon>Gobiaria</taxon>
        <taxon>Gobiiformes</taxon>
        <taxon>Gobioidei</taxon>
        <taxon>Gobiidae</taxon>
        <taxon>Gobionellinae</taxon>
        <taxon>Mugilogobius</taxon>
    </lineage>
</organism>
<feature type="compositionally biased region" description="Polar residues" evidence="14">
    <location>
        <begin position="656"/>
        <end position="680"/>
    </location>
</feature>
<dbReference type="SUPFAM" id="SSF57850">
    <property type="entry name" value="RING/U-box"/>
    <property type="match status" value="1"/>
</dbReference>
<feature type="region of interest" description="Disordered" evidence="14">
    <location>
        <begin position="1154"/>
        <end position="1185"/>
    </location>
</feature>
<dbReference type="PIRSF" id="PIRSF001734">
    <property type="entry name" value="BRCA1"/>
    <property type="match status" value="1"/>
</dbReference>
<evidence type="ECO:0000256" key="11">
    <source>
        <dbReference type="ARBA" id="ARBA00023306"/>
    </source>
</evidence>
<evidence type="ECO:0000256" key="8">
    <source>
        <dbReference type="ARBA" id="ARBA00022833"/>
    </source>
</evidence>
<dbReference type="FunFam" id="3.40.50.10190:FF:000025">
    <property type="entry name" value="Breast cancer type 1 susceptibility protein homolog"/>
    <property type="match status" value="1"/>
</dbReference>
<feature type="region of interest" description="Disordered" evidence="14">
    <location>
        <begin position="1070"/>
        <end position="1141"/>
    </location>
</feature>
<dbReference type="CDD" id="cd17721">
    <property type="entry name" value="BRCT_BRCA1_rpt2"/>
    <property type="match status" value="1"/>
</dbReference>
<evidence type="ECO:0000259" key="16">
    <source>
        <dbReference type="PROSITE" id="PS50172"/>
    </source>
</evidence>
<feature type="compositionally biased region" description="Basic and acidic residues" evidence="14">
    <location>
        <begin position="467"/>
        <end position="484"/>
    </location>
</feature>
<feature type="compositionally biased region" description="Acidic residues" evidence="14">
    <location>
        <begin position="688"/>
        <end position="704"/>
    </location>
</feature>
<feature type="domain" description="BRCT" evidence="16">
    <location>
        <begin position="1188"/>
        <end position="1274"/>
    </location>
</feature>
<evidence type="ECO:0000256" key="7">
    <source>
        <dbReference type="ARBA" id="ARBA00022771"/>
    </source>
</evidence>
<feature type="region of interest" description="Disordered" evidence="14">
    <location>
        <begin position="436"/>
        <end position="530"/>
    </location>
</feature>
<sequence length="1392" mass="155042">MKKQDNPKAVDVKKGISALWDTLQCPICLELMTAPVSTKCDHQFCKFCMTKLLDNSKQNRASCPVCKARVTKRSLQESPGFQKLVAGLQDIVQAYEHDTGTNYFTGQMLPKSPAVVTDVPIQDNIASDDFVELANLENSCSEDVPKSQSSTIKAQNGFARLMGLEDSSPLTTENEGLDSGLGGRPAVSEKKQSITSDILKLMSTEDQGTENAQTTLRTRVLIKSSDLPPLILEEENGEKDEEEKEHDDKLPSKKLLRKKHKKASEPDKILKQRQKKSVEKVREWLMNVPNEEDIELDKTGQDLDDSDSFSSSSTIDLKEQNYEDFLDEKDEPIKALEDQIFGAVYKRGKKRNGKEISPPPDILTRLNSNNSIDLLEDGALNNSEKEPEPINLVDDNSEFFKETTQMDTEILNESNGDKQLQQEMNELLDVNSECKEKEASHLPKTGTCKMTRHSRKKMLTAMEQVDNDLREQAKTEPENNEQKKTDKRKGRQKSTKTKSVRVVKPLDLIEAQNGESAPIEEPKSKLESNQVQVHIENYPSSEEQETVVKSTRRSKRLQNFVEEIRVSKRKDKLKVTNSHKGKSSEEVEAKLAKTNKSPKCAKTNGCIYAEDLGGIEKMGLLEKQSILKPTQSLQEVPNVEIQSEAGHCEPVVPDCSKTQNEDVNTVQESDLQTDPDNVQVESMGCKDELEEPMEEDKSDSEMDTEQLLRSFKATKRKSFHLEAPGAKRSCSLDKSDAQKSENNELSLRKQIVEIEKTPMQNMQSNNSNSLFSDMIPPSPTQAQSDGQYREEFDMPNKPIFDNCHGSSTSDSLSPNKVSKLETPTSHLSVIPQIVNSGLRLTAGNLSDNVVPKMQSTKCSHISESQLSKAEENSLSLLDPSTTKKQSSAKMSQHLLHTDYSLTPDSLLTRHVPNVELAQSHGSSSSAQSLIQNNQRRRSQRLESSPEFDSSGSQDDKLPSLAQILKPNSGSGVPKSQKEKEDSIEKCLTNEEDQANRTPTCPSPDYVNSSQASVDLFGTPEESGEIPVNNASTSAEMSQLSSEVLVTQQKVEMQKELVRLEKLMALVSEVLHEKEKGSENNTEQNSKTQAPESTRPQQLNDDTGHHSENSGPSSSGRSTRRRTSEIKTAKSSSSKFDPTTDTVSSFKVLDVSAAKTVATSSSTNQTHKNRESPSEDKENNPNDTRKPKMVLVLSGLEPSEQIMVKKFAKRIGSRVVSQVTPDVTHVVMHTDEQLVCERTLKYFLGIAGRKWVVSFQWISECFRQKKLLDEGLFEVKGDVVTGHDHQGPMRARTTNEDDLLMKGYKICVQGPFTDMTTDEMEWMVELCGATVVKDPSVLDGKQKSRQLVVVQSGSDISASKYNSLSKVATVVTRGWLLDSVSAYTIQNCKNYSI</sequence>
<keyword evidence="3" id="KW-0158">Chromosome</keyword>
<feature type="compositionally biased region" description="Basic residues" evidence="14">
    <location>
        <begin position="252"/>
        <end position="262"/>
    </location>
</feature>
<dbReference type="InterPro" id="IPR001841">
    <property type="entry name" value="Znf_RING"/>
</dbReference>
<dbReference type="GO" id="GO:0070531">
    <property type="term" value="C:BRCA1-A complex"/>
    <property type="evidence" value="ECO:0007669"/>
    <property type="project" value="TreeGrafter"/>
</dbReference>
<feature type="region of interest" description="Disordered" evidence="14">
    <location>
        <begin position="917"/>
        <end position="1010"/>
    </location>
</feature>
<feature type="compositionally biased region" description="Polar residues" evidence="14">
    <location>
        <begin position="1078"/>
        <end position="1100"/>
    </location>
</feature>
<dbReference type="GO" id="GO:0000724">
    <property type="term" value="P:double-strand break repair via homologous recombination"/>
    <property type="evidence" value="ECO:0007669"/>
    <property type="project" value="TreeGrafter"/>
</dbReference>
<dbReference type="InterPro" id="IPR017907">
    <property type="entry name" value="Znf_RING_CS"/>
</dbReference>
<evidence type="ECO:0000256" key="4">
    <source>
        <dbReference type="ARBA" id="ARBA00022723"/>
    </source>
</evidence>
<keyword evidence="9" id="KW-0234">DNA repair</keyword>
<feature type="compositionally biased region" description="Polar residues" evidence="14">
    <location>
        <begin position="1128"/>
        <end position="1141"/>
    </location>
</feature>
<evidence type="ECO:0000256" key="12">
    <source>
        <dbReference type="ARBA" id="ARBA00031556"/>
    </source>
</evidence>
<dbReference type="InterPro" id="IPR018957">
    <property type="entry name" value="Znf_C3HC4_RING-type"/>
</dbReference>